<gene>
    <name evidence="1" type="ORF">SAMN04488026_11932</name>
</gene>
<evidence type="ECO:0000313" key="1">
    <source>
        <dbReference type="EMBL" id="SDM14310.1"/>
    </source>
</evidence>
<dbReference type="EMBL" id="FNEK01000193">
    <property type="protein sequence ID" value="SDM14310.1"/>
    <property type="molecule type" value="Genomic_DNA"/>
</dbReference>
<proteinExistence type="predicted"/>
<dbReference type="Proteomes" id="UP000199382">
    <property type="component" value="Unassembled WGS sequence"/>
</dbReference>
<sequence>MKWSTNWDSFIPFSGGPNDGWKARQT</sequence>
<dbReference type="AlphaFoldDB" id="A0A1G9QTW7"/>
<feature type="non-terminal residue" evidence="1">
    <location>
        <position position="26"/>
    </location>
</feature>
<reference evidence="1 2" key="1">
    <citation type="submission" date="2016-10" db="EMBL/GenBank/DDBJ databases">
        <authorList>
            <person name="de Groot N.N."/>
        </authorList>
    </citation>
    <scope>NUCLEOTIDE SEQUENCE [LARGE SCALE GENOMIC DNA]</scope>
    <source>
        <strain evidence="1 2">DSM 25294</strain>
    </source>
</reference>
<protein>
    <submittedName>
        <fullName evidence="1">Uncharacterized protein</fullName>
    </submittedName>
</protein>
<evidence type="ECO:0000313" key="2">
    <source>
        <dbReference type="Proteomes" id="UP000199382"/>
    </source>
</evidence>
<accession>A0A1G9QTW7</accession>
<name>A0A1G9QTW7_9RHOB</name>
<organism evidence="1 2">
    <name type="scientific">Aliiruegeria lutimaris</name>
    <dbReference type="NCBI Taxonomy" id="571298"/>
    <lineage>
        <taxon>Bacteria</taxon>
        <taxon>Pseudomonadati</taxon>
        <taxon>Pseudomonadota</taxon>
        <taxon>Alphaproteobacteria</taxon>
        <taxon>Rhodobacterales</taxon>
        <taxon>Roseobacteraceae</taxon>
        <taxon>Aliiruegeria</taxon>
    </lineage>
</organism>
<keyword evidence="2" id="KW-1185">Reference proteome</keyword>